<dbReference type="GO" id="GO:0006508">
    <property type="term" value="P:proteolysis"/>
    <property type="evidence" value="ECO:0007669"/>
    <property type="project" value="InterPro"/>
</dbReference>
<comment type="similarity">
    <text evidence="1">Belongs to the peptidase S10 family.</text>
</comment>
<dbReference type="GO" id="GO:0004185">
    <property type="term" value="F:serine-type carboxypeptidase activity"/>
    <property type="evidence" value="ECO:0007669"/>
    <property type="project" value="InterPro"/>
</dbReference>
<gene>
    <name evidence="2" type="ORF">CRE_16315</name>
</gene>
<dbReference type="InterPro" id="IPR001563">
    <property type="entry name" value="Peptidase_S10"/>
</dbReference>
<accession>E3N827</accession>
<dbReference type="Proteomes" id="UP000008281">
    <property type="component" value="Unassembled WGS sequence"/>
</dbReference>
<dbReference type="OrthoDB" id="5871175at2759"/>
<dbReference type="MEROPS" id="S10.A59"/>
<dbReference type="InterPro" id="IPR029058">
    <property type="entry name" value="AB_hydrolase_fold"/>
</dbReference>
<reference evidence="2" key="1">
    <citation type="submission" date="2007-07" db="EMBL/GenBank/DDBJ databases">
        <title>PCAP assembly of the Caenorhabditis remanei genome.</title>
        <authorList>
            <consortium name="The Caenorhabditis remanei Sequencing Consortium"/>
            <person name="Wilson R.K."/>
        </authorList>
    </citation>
    <scope>NUCLEOTIDE SEQUENCE [LARGE SCALE GENOMIC DNA]</scope>
    <source>
        <strain evidence="2">PB4641</strain>
    </source>
</reference>
<dbReference type="Gene3D" id="3.40.50.11320">
    <property type="match status" value="1"/>
</dbReference>
<dbReference type="Pfam" id="PF00450">
    <property type="entry name" value="Peptidase_S10"/>
    <property type="match status" value="1"/>
</dbReference>
<evidence type="ECO:0000313" key="2">
    <source>
        <dbReference type="EMBL" id="EFO89263.1"/>
    </source>
</evidence>
<evidence type="ECO:0000313" key="3">
    <source>
        <dbReference type="Proteomes" id="UP000008281"/>
    </source>
</evidence>
<keyword evidence="3" id="KW-1185">Reference proteome</keyword>
<organism evidence="3">
    <name type="scientific">Caenorhabditis remanei</name>
    <name type="common">Caenorhabditis vulgaris</name>
    <dbReference type="NCBI Taxonomy" id="31234"/>
    <lineage>
        <taxon>Eukaryota</taxon>
        <taxon>Metazoa</taxon>
        <taxon>Ecdysozoa</taxon>
        <taxon>Nematoda</taxon>
        <taxon>Chromadorea</taxon>
        <taxon>Rhabditida</taxon>
        <taxon>Rhabditina</taxon>
        <taxon>Rhabditomorpha</taxon>
        <taxon>Rhabditoidea</taxon>
        <taxon>Rhabditidae</taxon>
        <taxon>Peloderinae</taxon>
        <taxon>Caenorhabditis</taxon>
    </lineage>
</organism>
<evidence type="ECO:0000256" key="1">
    <source>
        <dbReference type="ARBA" id="ARBA00009431"/>
    </source>
</evidence>
<dbReference type="HOGENOM" id="CLU_1225785_0_0_1"/>
<dbReference type="InParanoid" id="E3N827"/>
<proteinExistence type="inferred from homology"/>
<dbReference type="AlphaFoldDB" id="E3N827"/>
<dbReference type="eggNOG" id="KOG1282">
    <property type="taxonomic scope" value="Eukaryota"/>
</dbReference>
<name>E3N827_CAERE</name>
<protein>
    <submittedName>
        <fullName evidence="2">Uncharacterized protein</fullName>
    </submittedName>
</protein>
<dbReference type="EMBL" id="DS268553">
    <property type="protein sequence ID" value="EFO89263.1"/>
    <property type="molecule type" value="Genomic_DNA"/>
</dbReference>
<dbReference type="SUPFAM" id="SSF53474">
    <property type="entry name" value="alpha/beta-Hydrolases"/>
    <property type="match status" value="1"/>
</dbReference>
<sequence>MTPFIKKIVKNHPRVLVYYGDTDMACNFMMGQQFADQLGLRRTLKKTPWKFNRQIAGFKTLPGSVVINLLLPTNIPFSKVERNVDCFASIQHYAPAQRLASTIPQISPTIRRHSSNVKTYDAIQFRDKLRRGVSLENIGPHRVCFYPQPTPSHRNPSNANRPVIFSKNPIGSASKNISRKVSSYSKMSSLARVAWVSKSMIIFSTEKAIGFRKWGKLSECESFQEI</sequence>